<evidence type="ECO:0000256" key="10">
    <source>
        <dbReference type="ARBA" id="ARBA00023204"/>
    </source>
</evidence>
<dbReference type="HAMAP" id="MF_01113">
    <property type="entry name" value="DNApol_IV"/>
    <property type="match status" value="1"/>
</dbReference>
<dbReference type="EMBL" id="AP025628">
    <property type="protein sequence ID" value="BDG61396.1"/>
    <property type="molecule type" value="Genomic_DNA"/>
</dbReference>
<comment type="similarity">
    <text evidence="1 12">Belongs to the DNA polymerase type-Y family.</text>
</comment>
<dbReference type="AlphaFoldDB" id="A0AA35G6J2"/>
<comment type="function">
    <text evidence="12">Poorly processive, error-prone DNA polymerase involved in untargeted mutagenesis. Copies undamaged DNA at stalled replication forks, which arise in vivo from mismatched or misaligned primer ends. These misaligned primers can be extended by PolIV. Exhibits no 3'-5' exonuclease (proofreading) activity. May be involved in translesional synthesis, in conjunction with the beta clamp from PolIII.</text>
</comment>
<dbReference type="InterPro" id="IPR022880">
    <property type="entry name" value="DNApol_IV"/>
</dbReference>
<dbReference type="Gene3D" id="3.40.1170.60">
    <property type="match status" value="1"/>
</dbReference>
<dbReference type="CDD" id="cd03586">
    <property type="entry name" value="PolY_Pol_IV_kappa"/>
    <property type="match status" value="1"/>
</dbReference>
<name>A0AA35G6J2_9FIRM</name>
<dbReference type="GO" id="GO:0009432">
    <property type="term" value="P:SOS response"/>
    <property type="evidence" value="ECO:0007669"/>
    <property type="project" value="TreeGrafter"/>
</dbReference>
<dbReference type="PANTHER" id="PTHR11076">
    <property type="entry name" value="DNA REPAIR POLYMERASE UMUC / TRANSFERASE FAMILY MEMBER"/>
    <property type="match status" value="1"/>
</dbReference>
<feature type="active site" evidence="12">
    <location>
        <position position="111"/>
    </location>
</feature>
<evidence type="ECO:0000256" key="6">
    <source>
        <dbReference type="ARBA" id="ARBA00022723"/>
    </source>
</evidence>
<evidence type="ECO:0000256" key="11">
    <source>
        <dbReference type="ARBA" id="ARBA00049244"/>
    </source>
</evidence>
<keyword evidence="12" id="KW-0963">Cytoplasm</keyword>
<dbReference type="KEGG" id="cmic:caldi_24860"/>
<comment type="subcellular location">
    <subcellularLocation>
        <location evidence="12">Cytoplasm</location>
    </subcellularLocation>
</comment>
<dbReference type="FunFam" id="3.30.1490.100:FF:000004">
    <property type="entry name" value="DNA polymerase IV"/>
    <property type="match status" value="1"/>
</dbReference>
<dbReference type="GO" id="GO:0003887">
    <property type="term" value="F:DNA-directed DNA polymerase activity"/>
    <property type="evidence" value="ECO:0007669"/>
    <property type="project" value="UniProtKB-UniRule"/>
</dbReference>
<comment type="cofactor">
    <cofactor evidence="12">
        <name>Mg(2+)</name>
        <dbReference type="ChEBI" id="CHEBI:18420"/>
    </cofactor>
    <text evidence="12">Binds 2 magnesium ions per subunit.</text>
</comment>
<organism evidence="14 15">
    <name type="scientific">Caldinitratiruptor microaerophilus</name>
    <dbReference type="NCBI Taxonomy" id="671077"/>
    <lineage>
        <taxon>Bacteria</taxon>
        <taxon>Bacillati</taxon>
        <taxon>Bacillota</taxon>
        <taxon>Clostridia</taxon>
        <taxon>Eubacteriales</taxon>
        <taxon>Symbiobacteriaceae</taxon>
        <taxon>Caldinitratiruptor</taxon>
    </lineage>
</organism>
<dbReference type="InterPro" id="IPR001126">
    <property type="entry name" value="UmuC"/>
</dbReference>
<dbReference type="Gene3D" id="3.30.70.270">
    <property type="match status" value="1"/>
</dbReference>
<evidence type="ECO:0000256" key="3">
    <source>
        <dbReference type="ARBA" id="ARBA00022679"/>
    </source>
</evidence>
<accession>A0AA35G6J2</accession>
<dbReference type="SUPFAM" id="SSF100879">
    <property type="entry name" value="Lesion bypass DNA polymerase (Y-family), little finger domain"/>
    <property type="match status" value="1"/>
</dbReference>
<dbReference type="Gene3D" id="3.30.1490.100">
    <property type="entry name" value="DNA polymerase, Y-family, little finger domain"/>
    <property type="match status" value="1"/>
</dbReference>
<keyword evidence="10 12" id="KW-0234">DNA repair</keyword>
<evidence type="ECO:0000256" key="8">
    <source>
        <dbReference type="ARBA" id="ARBA00022842"/>
    </source>
</evidence>
<gene>
    <name evidence="12 14" type="primary">dinB</name>
    <name evidence="14" type="ORF">caldi_24860</name>
</gene>
<dbReference type="PROSITE" id="PS50173">
    <property type="entry name" value="UMUC"/>
    <property type="match status" value="1"/>
</dbReference>
<keyword evidence="3 12" id="KW-0808">Transferase</keyword>
<evidence type="ECO:0000313" key="15">
    <source>
        <dbReference type="Proteomes" id="UP001163687"/>
    </source>
</evidence>
<dbReference type="Pfam" id="PF11798">
    <property type="entry name" value="IMS_HHH"/>
    <property type="match status" value="1"/>
</dbReference>
<keyword evidence="12" id="KW-0238">DNA-binding</keyword>
<dbReference type="SUPFAM" id="SSF56672">
    <property type="entry name" value="DNA/RNA polymerases"/>
    <property type="match status" value="1"/>
</dbReference>
<evidence type="ECO:0000256" key="2">
    <source>
        <dbReference type="ARBA" id="ARBA00022457"/>
    </source>
</evidence>
<feature type="domain" description="UmuC" evidence="13">
    <location>
        <begin position="6"/>
        <end position="193"/>
    </location>
</feature>
<evidence type="ECO:0000256" key="5">
    <source>
        <dbReference type="ARBA" id="ARBA00022705"/>
    </source>
</evidence>
<dbReference type="InterPro" id="IPR050116">
    <property type="entry name" value="DNA_polymerase-Y"/>
</dbReference>
<reference evidence="14" key="1">
    <citation type="submission" date="2022-03" db="EMBL/GenBank/DDBJ databases">
        <title>Complete genome sequence of Caldinitratiruptor microaerophilus.</title>
        <authorList>
            <person name="Mukaiyama R."/>
            <person name="Nishiyama T."/>
            <person name="Ueda K."/>
        </authorList>
    </citation>
    <scope>NUCLEOTIDE SEQUENCE</scope>
    <source>
        <strain evidence="14">JCM 16183</strain>
    </source>
</reference>
<evidence type="ECO:0000256" key="7">
    <source>
        <dbReference type="ARBA" id="ARBA00022763"/>
    </source>
</evidence>
<keyword evidence="6 12" id="KW-0479">Metal-binding</keyword>
<dbReference type="RefSeq" id="WP_264842047.1">
    <property type="nucleotide sequence ID" value="NZ_AP025628.1"/>
</dbReference>
<keyword evidence="5 12" id="KW-0235">DNA replication</keyword>
<feature type="binding site" evidence="12">
    <location>
        <position position="110"/>
    </location>
    <ligand>
        <name>Mg(2+)</name>
        <dbReference type="ChEBI" id="CHEBI:18420"/>
    </ligand>
</feature>
<dbReference type="InterPro" id="IPR036775">
    <property type="entry name" value="DNA_pol_Y-fam_lit_finger_sf"/>
</dbReference>
<evidence type="ECO:0000256" key="4">
    <source>
        <dbReference type="ARBA" id="ARBA00022695"/>
    </source>
</evidence>
<evidence type="ECO:0000256" key="9">
    <source>
        <dbReference type="ARBA" id="ARBA00022932"/>
    </source>
</evidence>
<keyword evidence="4 12" id="KW-0548">Nucleotidyltransferase</keyword>
<dbReference type="GO" id="GO:0006261">
    <property type="term" value="P:DNA-templated DNA replication"/>
    <property type="evidence" value="ECO:0007669"/>
    <property type="project" value="UniProtKB-UniRule"/>
</dbReference>
<dbReference type="InterPro" id="IPR017961">
    <property type="entry name" value="DNA_pol_Y-fam_little_finger"/>
</dbReference>
<dbReference type="Proteomes" id="UP001163687">
    <property type="component" value="Chromosome"/>
</dbReference>
<dbReference type="GO" id="GO:0000287">
    <property type="term" value="F:magnesium ion binding"/>
    <property type="evidence" value="ECO:0007669"/>
    <property type="project" value="UniProtKB-UniRule"/>
</dbReference>
<evidence type="ECO:0000256" key="12">
    <source>
        <dbReference type="HAMAP-Rule" id="MF_01113"/>
    </source>
</evidence>
<comment type="subunit">
    <text evidence="12">Monomer.</text>
</comment>
<evidence type="ECO:0000313" key="14">
    <source>
        <dbReference type="EMBL" id="BDG61396.1"/>
    </source>
</evidence>
<keyword evidence="15" id="KW-1185">Reference proteome</keyword>
<keyword evidence="2 12" id="KW-0515">Mutator protein</keyword>
<evidence type="ECO:0000256" key="1">
    <source>
        <dbReference type="ARBA" id="ARBA00010945"/>
    </source>
</evidence>
<dbReference type="InterPro" id="IPR043502">
    <property type="entry name" value="DNA/RNA_pol_sf"/>
</dbReference>
<dbReference type="InterPro" id="IPR024728">
    <property type="entry name" value="PolY_HhH_motif"/>
</dbReference>
<evidence type="ECO:0000259" key="13">
    <source>
        <dbReference type="PROSITE" id="PS50173"/>
    </source>
</evidence>
<feature type="site" description="Substrate discrimination" evidence="12">
    <location>
        <position position="15"/>
    </location>
</feature>
<keyword evidence="7 12" id="KW-0227">DNA damage</keyword>
<dbReference type="GO" id="GO:0005829">
    <property type="term" value="C:cytosol"/>
    <property type="evidence" value="ECO:0007669"/>
    <property type="project" value="TreeGrafter"/>
</dbReference>
<dbReference type="Gene3D" id="1.10.150.20">
    <property type="entry name" value="5' to 3' exonuclease, C-terminal subdomain"/>
    <property type="match status" value="1"/>
</dbReference>
<dbReference type="InterPro" id="IPR043128">
    <property type="entry name" value="Rev_trsase/Diguanyl_cyclase"/>
</dbReference>
<dbReference type="EC" id="2.7.7.7" evidence="12"/>
<dbReference type="GO" id="GO:0006281">
    <property type="term" value="P:DNA repair"/>
    <property type="evidence" value="ECO:0007669"/>
    <property type="project" value="UniProtKB-UniRule"/>
</dbReference>
<feature type="binding site" evidence="12">
    <location>
        <position position="10"/>
    </location>
    <ligand>
        <name>Mg(2+)</name>
        <dbReference type="ChEBI" id="CHEBI:18420"/>
    </ligand>
</feature>
<keyword evidence="8 12" id="KW-0460">Magnesium</keyword>
<keyword evidence="9 12" id="KW-0239">DNA-directed DNA polymerase</keyword>
<sequence length="426" mass="46760">MSDPVIALLDANAFYASVAVAVEPSLRGRPVVVAGDPHTRHGIVLSASYEARRLARGKVRAGMPLAQALRLLPRDVVVVPPDYRLYTDYSRRMFAIMRRFTPVVEVASIDEGWMDWTGCLHFHGGDPVRMALALKAAIRKELGILVSVGVAWSRVTAKMAAELEKPDGLTVLAPPDWPVRVWPLPVGELYGVGPRTVPKLEQMGIRTIGDLAGADPAVLRRRFGAFGEYMRAAALGQDGGRVDPQAGDEVKSISHSLTLPADAGDWVEQKAVLLSLADQVGRRLRKSGLMGRTVTLTIRDGRFRTITRARTLPRPTDLTEEIYGAAARLLEAHWPDGRPVRLLGVGVSQLVPAAEAYGQLTLFDEPDRVVRRRRADLAADALRDRFGEEAVMRGGQLLSRRGRRLLDKRAHGTSLQKDALRRHDDG</sequence>
<comment type="catalytic activity">
    <reaction evidence="11 12">
        <text>DNA(n) + a 2'-deoxyribonucleoside 5'-triphosphate = DNA(n+1) + diphosphate</text>
        <dbReference type="Rhea" id="RHEA:22508"/>
        <dbReference type="Rhea" id="RHEA-COMP:17339"/>
        <dbReference type="Rhea" id="RHEA-COMP:17340"/>
        <dbReference type="ChEBI" id="CHEBI:33019"/>
        <dbReference type="ChEBI" id="CHEBI:61560"/>
        <dbReference type="ChEBI" id="CHEBI:173112"/>
        <dbReference type="EC" id="2.7.7.7"/>
    </reaction>
</comment>
<dbReference type="GO" id="GO:0042276">
    <property type="term" value="P:error-prone translesion synthesis"/>
    <property type="evidence" value="ECO:0007669"/>
    <property type="project" value="TreeGrafter"/>
</dbReference>
<dbReference type="PANTHER" id="PTHR11076:SF33">
    <property type="entry name" value="DNA POLYMERASE KAPPA"/>
    <property type="match status" value="1"/>
</dbReference>
<dbReference type="GO" id="GO:0003684">
    <property type="term" value="F:damaged DNA binding"/>
    <property type="evidence" value="ECO:0007669"/>
    <property type="project" value="InterPro"/>
</dbReference>
<proteinExistence type="inferred from homology"/>
<protein>
    <recommendedName>
        <fullName evidence="12">DNA polymerase IV</fullName>
        <shortName evidence="12">Pol IV</shortName>
        <ecNumber evidence="12">2.7.7.7</ecNumber>
    </recommendedName>
</protein>
<dbReference type="Pfam" id="PF11799">
    <property type="entry name" value="IMS_C"/>
    <property type="match status" value="1"/>
</dbReference>
<dbReference type="Pfam" id="PF00817">
    <property type="entry name" value="IMS"/>
    <property type="match status" value="1"/>
</dbReference>